<dbReference type="PANTHER" id="PTHR21432">
    <property type="entry name" value="ACETYL-COA HYDROLASE-RELATED"/>
    <property type="match status" value="1"/>
</dbReference>
<dbReference type="InterPro" id="IPR037171">
    <property type="entry name" value="NagB/RpiA_transferase-like"/>
</dbReference>
<dbReference type="Proteomes" id="UP001143362">
    <property type="component" value="Unassembled WGS sequence"/>
</dbReference>
<dbReference type="PANTHER" id="PTHR21432:SF20">
    <property type="entry name" value="ACETYL-COA HYDROLASE"/>
    <property type="match status" value="1"/>
</dbReference>
<dbReference type="SUPFAM" id="SSF100950">
    <property type="entry name" value="NagB/RpiA/CoA transferase-like"/>
    <property type="match status" value="1"/>
</dbReference>
<feature type="domain" description="Acetyl-CoA hydrolase/transferase C-terminal" evidence="1">
    <location>
        <begin position="347"/>
        <end position="510"/>
    </location>
</feature>
<organism evidence="2 3">
    <name type="scientific">Candidatus Litorirhabdus singularis</name>
    <dbReference type="NCBI Taxonomy" id="2518993"/>
    <lineage>
        <taxon>Bacteria</taxon>
        <taxon>Pseudomonadati</taxon>
        <taxon>Pseudomonadota</taxon>
        <taxon>Gammaproteobacteria</taxon>
        <taxon>Cellvibrionales</taxon>
        <taxon>Halieaceae</taxon>
        <taxon>Candidatus Litorirhabdus</taxon>
    </lineage>
</organism>
<dbReference type="Gene3D" id="3.40.1080.20">
    <property type="entry name" value="Acetyl-CoA hydrolase/transferase C-terminal domain"/>
    <property type="match status" value="1"/>
</dbReference>
<keyword evidence="3" id="KW-1185">Reference proteome</keyword>
<dbReference type="Gene3D" id="3.30.750.70">
    <property type="entry name" value="4-hydroxybutyrate coenzyme like domains"/>
    <property type="match status" value="1"/>
</dbReference>
<dbReference type="RefSeq" id="WP_279247106.1">
    <property type="nucleotide sequence ID" value="NZ_SHNN01000005.1"/>
</dbReference>
<proteinExistence type="predicted"/>
<evidence type="ECO:0000313" key="2">
    <source>
        <dbReference type="EMBL" id="MCX2983076.1"/>
    </source>
</evidence>
<gene>
    <name evidence="2" type="ORF">EYC98_19615</name>
</gene>
<accession>A0ABT3TLE3</accession>
<dbReference type="Pfam" id="PF13336">
    <property type="entry name" value="AcetylCoA_hyd_C"/>
    <property type="match status" value="1"/>
</dbReference>
<name>A0ABT3TLE3_9GAMM</name>
<keyword evidence="2" id="KW-0378">Hydrolase</keyword>
<dbReference type="EMBL" id="SHNN01000005">
    <property type="protein sequence ID" value="MCX2983076.1"/>
    <property type="molecule type" value="Genomic_DNA"/>
</dbReference>
<protein>
    <submittedName>
        <fullName evidence="2">Acetyl-CoA hydrolase/transferase family protein</fullName>
    </submittedName>
</protein>
<evidence type="ECO:0000259" key="1">
    <source>
        <dbReference type="Pfam" id="PF13336"/>
    </source>
</evidence>
<dbReference type="Gene3D" id="3.40.1080.10">
    <property type="entry name" value="Glutaconate Coenzyme A-transferase"/>
    <property type="match status" value="1"/>
</dbReference>
<dbReference type="InterPro" id="IPR046433">
    <property type="entry name" value="ActCoA_hydro"/>
</dbReference>
<reference evidence="2" key="1">
    <citation type="submission" date="2019-02" db="EMBL/GenBank/DDBJ databases">
        <authorList>
            <person name="Li S.-H."/>
        </authorList>
    </citation>
    <scope>NUCLEOTIDE SEQUENCE</scope>
    <source>
        <strain evidence="2">IMCC14734</strain>
    </source>
</reference>
<comment type="caution">
    <text evidence="2">The sequence shown here is derived from an EMBL/GenBank/DDBJ whole genome shotgun (WGS) entry which is preliminary data.</text>
</comment>
<dbReference type="InterPro" id="IPR038460">
    <property type="entry name" value="AcetylCoA_hyd_C_sf"/>
</dbReference>
<dbReference type="GO" id="GO:0016787">
    <property type="term" value="F:hydrolase activity"/>
    <property type="evidence" value="ECO:0007669"/>
    <property type="project" value="UniProtKB-KW"/>
</dbReference>
<evidence type="ECO:0000313" key="3">
    <source>
        <dbReference type="Proteomes" id="UP001143362"/>
    </source>
</evidence>
<dbReference type="InterPro" id="IPR026888">
    <property type="entry name" value="AcetylCoA_hyd_C"/>
</dbReference>
<sequence>MSYSSVAAAAEEIVRSTGGNIVLGMPLGMGKPNPLVNALYRMACADSSISLTILTALSLTRPRASGELQQRFLAPFIERVYADYEELDYLHAARAHTLPDNICVNEFFVQPASELSNPYTQQNYINSNYTHAARDMNNRGVNVIAQTIASRNVNGEQQFSLSCNPEVLLDALPRLLQRRESGETVLVVAQIHPDMPFMENTAEVPAALFDMIIDDPAYSSRLISTPNMPVSMTEHFIGLGASALLKDGGTLQIGIGALGDAVASATLLRHTDNSSYRGLLDETGLTPDSFSVLAADGGADTFEQGLYGCSEMFTYGLFRLMEGGVIKRHVTDAQGRSICMHGGFFLGPNAFYESLRQMSPEQHSSIDMTHISFVNSLYGQEELKRQHRVEARFVNTAFTVTLMGAGVADQLDDGRILSGVGGQYNFVAQAHELEGARSVLLVRATREKDGKVSSNIVWNYAHTTIPRHLRDIVVTEYGVADLRSKTDAEVIAAMLNICDSRFQQELMETAKEHGKLAQDHQIPERFQNNNPQKLREIYLQHHRAGHFPDFPLGSDFTYVEEMLLPALSWLGAHMKTSAIAELARVSVISDATAEHYQPHLARMGCDKPTTIRDRLYRQLLLMALCAVDKTEQ</sequence>